<keyword evidence="3 13" id="KW-0227">DNA damage</keyword>
<comment type="cofactor">
    <cofactor evidence="13">
        <name>Mg(2+)</name>
        <dbReference type="ChEBI" id="CHEBI:18420"/>
    </cofactor>
</comment>
<dbReference type="Proteomes" id="UP000010716">
    <property type="component" value="Unassembled WGS sequence"/>
</dbReference>
<dbReference type="KEGG" id="cthu:HUR95_08100"/>
<keyword evidence="7 13" id="KW-0067">ATP-binding</keyword>
<dbReference type="InterPro" id="IPR038726">
    <property type="entry name" value="PDDEXK_AddAB-type"/>
</dbReference>
<evidence type="ECO:0000256" key="7">
    <source>
        <dbReference type="ARBA" id="ARBA00022840"/>
    </source>
</evidence>
<dbReference type="GO" id="GO:0003690">
    <property type="term" value="F:double-stranded DNA binding"/>
    <property type="evidence" value="ECO:0007669"/>
    <property type="project" value="UniProtKB-UniRule"/>
</dbReference>
<dbReference type="GO" id="GO:0043138">
    <property type="term" value="F:3'-5' DNA helicase activity"/>
    <property type="evidence" value="ECO:0007669"/>
    <property type="project" value="UniProtKB-UniRule"/>
</dbReference>
<dbReference type="InterPro" id="IPR027417">
    <property type="entry name" value="P-loop_NTPase"/>
</dbReference>
<dbReference type="EMBL" id="AFCE01000133">
    <property type="protein sequence ID" value="EGL82915.1"/>
    <property type="molecule type" value="Genomic_DNA"/>
</dbReference>
<dbReference type="GO" id="GO:0000724">
    <property type="term" value="P:double-strand break repair via homologous recombination"/>
    <property type="evidence" value="ECO:0007669"/>
    <property type="project" value="UniProtKB-UniRule"/>
</dbReference>
<dbReference type="Gene3D" id="3.90.320.10">
    <property type="match status" value="1"/>
</dbReference>
<dbReference type="Gene3D" id="3.40.50.300">
    <property type="entry name" value="P-loop containing nucleotide triphosphate hydrolases"/>
    <property type="match status" value="4"/>
</dbReference>
<dbReference type="GO" id="GO:0005524">
    <property type="term" value="F:ATP binding"/>
    <property type="evidence" value="ECO:0007669"/>
    <property type="project" value="UniProtKB-UniRule"/>
</dbReference>
<keyword evidence="9 13" id="KW-0234">DNA repair</keyword>
<evidence type="ECO:0000256" key="13">
    <source>
        <dbReference type="HAMAP-Rule" id="MF_01451"/>
    </source>
</evidence>
<reference evidence="19 21" key="2">
    <citation type="journal article" date="2020" name="Extremophiles">
        <title>Genomic analysis of Caldalkalibacillus thermarum TA2.A1 reveals aerobic alkaliphilic metabolism and evolutionary hallmarks linking alkaliphilic bacteria and plant life.</title>
        <authorList>
            <person name="de Jong S.I."/>
            <person name="van den Broek M.A."/>
            <person name="Merkel A.Y."/>
            <person name="de la Torre Cortes P."/>
            <person name="Kalamorz F."/>
            <person name="Cook G.M."/>
            <person name="van Loosdrecht M.C.M."/>
            <person name="McMillan D.G.G."/>
        </authorList>
    </citation>
    <scope>NUCLEOTIDE SEQUENCE [LARGE SCALE GENOMIC DNA]</scope>
    <source>
        <strain evidence="19 21">TA2.A1</strain>
    </source>
</reference>
<keyword evidence="6 13" id="KW-0269">Exonuclease</keyword>
<dbReference type="GO" id="GO:0033202">
    <property type="term" value="C:DNA helicase complex"/>
    <property type="evidence" value="ECO:0007669"/>
    <property type="project" value="TreeGrafter"/>
</dbReference>
<keyword evidence="10 13" id="KW-0413">Isomerase</keyword>
<dbReference type="eggNOG" id="COG1074">
    <property type="taxonomic scope" value="Bacteria"/>
</dbReference>
<evidence type="ECO:0000256" key="2">
    <source>
        <dbReference type="ARBA" id="ARBA00022741"/>
    </source>
</evidence>
<dbReference type="Pfam" id="PF00580">
    <property type="entry name" value="UvrD-helicase"/>
    <property type="match status" value="1"/>
</dbReference>
<dbReference type="CDD" id="cd18807">
    <property type="entry name" value="SF1_C_UvrD"/>
    <property type="match status" value="1"/>
</dbReference>
<comment type="catalytic activity">
    <reaction evidence="12 13">
        <text>ATP + H2O = ADP + phosphate + H(+)</text>
        <dbReference type="Rhea" id="RHEA:13065"/>
        <dbReference type="ChEBI" id="CHEBI:15377"/>
        <dbReference type="ChEBI" id="CHEBI:15378"/>
        <dbReference type="ChEBI" id="CHEBI:30616"/>
        <dbReference type="ChEBI" id="CHEBI:43474"/>
        <dbReference type="ChEBI" id="CHEBI:456216"/>
        <dbReference type="EC" id="5.6.2.4"/>
    </reaction>
</comment>
<dbReference type="RefSeq" id="WP_007504588.1">
    <property type="nucleotide sequence ID" value="NZ_AFCE01000133.1"/>
</dbReference>
<keyword evidence="4 13" id="KW-0378">Hydrolase</keyword>
<reference evidence="19" key="3">
    <citation type="submission" date="2021-08" db="EMBL/GenBank/DDBJ databases">
        <authorList>
            <person name="de Jong S."/>
            <person name="van den Broek M."/>
            <person name="Merkel A."/>
            <person name="de la Torre Cortes P."/>
            <person name="Kalamorz F."/>
            <person name="Cook G."/>
            <person name="van Loosdrecht M."/>
            <person name="McMillan D."/>
        </authorList>
    </citation>
    <scope>NUCLEOTIDE SEQUENCE</scope>
    <source>
        <strain evidence="19">TA2.A1</strain>
    </source>
</reference>
<dbReference type="Pfam" id="PF12705">
    <property type="entry name" value="PDDEXK_1"/>
    <property type="match status" value="1"/>
</dbReference>
<dbReference type="InterPro" id="IPR011335">
    <property type="entry name" value="Restrct_endonuc-II-like"/>
</dbReference>
<feature type="region of interest" description="Disordered" evidence="15">
    <location>
        <begin position="383"/>
        <end position="411"/>
    </location>
</feature>
<dbReference type="InterPro" id="IPR014152">
    <property type="entry name" value="AddA"/>
</dbReference>
<keyword evidence="2 13" id="KW-0547">Nucleotide-binding</keyword>
<evidence type="ECO:0000313" key="18">
    <source>
        <dbReference type="EMBL" id="EGL82915.1"/>
    </source>
</evidence>
<keyword evidence="1 13" id="KW-0540">Nuclease</keyword>
<evidence type="ECO:0000313" key="20">
    <source>
        <dbReference type="Proteomes" id="UP000010716"/>
    </source>
</evidence>
<comment type="function">
    <text evidence="13">The heterodimer acts as both an ATP-dependent DNA helicase and an ATP-dependent, dual-direction single-stranded exonuclease. Recognizes the chi site generating a DNA molecule suitable for the initiation of homologous recombination. The AddA nuclease domain is required for chi fragment generation; this subunit has the helicase and 3' -&gt; 5' nuclease activities.</text>
</comment>
<dbReference type="GO" id="GO:0008408">
    <property type="term" value="F:3'-5' exonuclease activity"/>
    <property type="evidence" value="ECO:0007669"/>
    <property type="project" value="UniProtKB-UniRule"/>
</dbReference>
<evidence type="ECO:0000259" key="17">
    <source>
        <dbReference type="PROSITE" id="PS51217"/>
    </source>
</evidence>
<evidence type="ECO:0000256" key="9">
    <source>
        <dbReference type="ARBA" id="ARBA00023204"/>
    </source>
</evidence>
<dbReference type="InterPro" id="IPR000212">
    <property type="entry name" value="DNA_helicase_UvrD/REP"/>
</dbReference>
<keyword evidence="8 13" id="KW-0238">DNA-binding</keyword>
<dbReference type="OrthoDB" id="9810135at2"/>
<dbReference type="EC" id="3.1.-.-" evidence="13"/>
<evidence type="ECO:0000256" key="14">
    <source>
        <dbReference type="PROSITE-ProRule" id="PRU00560"/>
    </source>
</evidence>
<evidence type="ECO:0000313" key="19">
    <source>
        <dbReference type="EMBL" id="QZT35158.1"/>
    </source>
</evidence>
<evidence type="ECO:0000256" key="5">
    <source>
        <dbReference type="ARBA" id="ARBA00022806"/>
    </source>
</evidence>
<dbReference type="SUPFAM" id="SSF52540">
    <property type="entry name" value="P-loop containing nucleoside triphosphate hydrolases"/>
    <property type="match status" value="1"/>
</dbReference>
<dbReference type="InterPro" id="IPR014017">
    <property type="entry name" value="DNA_helicase_UvrD-like_C"/>
</dbReference>
<dbReference type="PANTHER" id="PTHR11070">
    <property type="entry name" value="UVRD / RECB / PCRA DNA HELICASE FAMILY MEMBER"/>
    <property type="match status" value="1"/>
</dbReference>
<evidence type="ECO:0000256" key="11">
    <source>
        <dbReference type="ARBA" id="ARBA00034617"/>
    </source>
</evidence>
<evidence type="ECO:0000256" key="1">
    <source>
        <dbReference type="ARBA" id="ARBA00022722"/>
    </source>
</evidence>
<dbReference type="Gene3D" id="6.10.250.2380">
    <property type="match status" value="1"/>
</dbReference>
<protein>
    <recommendedName>
        <fullName evidence="13">ATP-dependent helicase/nuclease subunit A</fullName>
        <ecNumber evidence="13">3.1.-.-</ecNumber>
        <ecNumber evidence="13">5.6.2.4</ecNumber>
    </recommendedName>
    <alternativeName>
        <fullName evidence="13">ATP-dependent helicase/nuclease AddA</fullName>
    </alternativeName>
    <alternativeName>
        <fullName evidence="13">DNA 3'-5' helicase AddA</fullName>
    </alternativeName>
</protein>
<dbReference type="InterPro" id="IPR011604">
    <property type="entry name" value="PDDEXK-like_dom_sf"/>
</dbReference>
<evidence type="ECO:0000256" key="10">
    <source>
        <dbReference type="ARBA" id="ARBA00023235"/>
    </source>
</evidence>
<evidence type="ECO:0000259" key="16">
    <source>
        <dbReference type="PROSITE" id="PS51198"/>
    </source>
</evidence>
<dbReference type="HAMAP" id="MF_01451">
    <property type="entry name" value="AddA"/>
    <property type="match status" value="1"/>
</dbReference>
<name>F5L6Y0_CALTT</name>
<dbReference type="FunFam" id="3.40.50.300:FF:001236">
    <property type="entry name" value="ATP-dependent helicase/nuclease subunit A"/>
    <property type="match status" value="1"/>
</dbReference>
<feature type="domain" description="UvrD-like helicase ATP-binding" evidence="16">
    <location>
        <begin position="10"/>
        <end position="507"/>
    </location>
</feature>
<feature type="compositionally biased region" description="Basic and acidic residues" evidence="15">
    <location>
        <begin position="383"/>
        <end position="394"/>
    </location>
</feature>
<dbReference type="GO" id="GO:0005829">
    <property type="term" value="C:cytosol"/>
    <property type="evidence" value="ECO:0007669"/>
    <property type="project" value="TreeGrafter"/>
</dbReference>
<dbReference type="PROSITE" id="PS51217">
    <property type="entry name" value="UVRD_HELICASE_CTER"/>
    <property type="match status" value="1"/>
</dbReference>
<comment type="similarity">
    <text evidence="13">Belongs to the helicase family. AddA subfamily.</text>
</comment>
<feature type="binding site" evidence="14">
    <location>
        <begin position="31"/>
        <end position="38"/>
    </location>
    <ligand>
        <name>ATP</name>
        <dbReference type="ChEBI" id="CHEBI:30616"/>
    </ligand>
</feature>
<evidence type="ECO:0000313" key="21">
    <source>
        <dbReference type="Proteomes" id="UP000825179"/>
    </source>
</evidence>
<comment type="catalytic activity">
    <reaction evidence="11 13">
        <text>Couples ATP hydrolysis with the unwinding of duplex DNA by translocating in the 3'-5' direction.</text>
        <dbReference type="EC" id="5.6.2.4"/>
    </reaction>
</comment>
<dbReference type="PANTHER" id="PTHR11070:SF48">
    <property type="entry name" value="ATP-DEPENDENT HELICASE_NUCLEASE SUBUNIT A"/>
    <property type="match status" value="1"/>
</dbReference>
<evidence type="ECO:0000256" key="8">
    <source>
        <dbReference type="ARBA" id="ARBA00023125"/>
    </source>
</evidence>
<reference evidence="18 20" key="1">
    <citation type="journal article" date="2011" name="J. Bacteriol.">
        <title>Draft genome sequence of the thermoalkaliphilic Caldalkalibacillus thermarum strain TA2.A1.</title>
        <authorList>
            <person name="Kalamorz F."/>
            <person name="Keis S."/>
            <person name="McMillan D.G."/>
            <person name="Olsson K."/>
            <person name="Stanton J.A."/>
            <person name="Stockwell P."/>
            <person name="Black M.A."/>
            <person name="Klingeman D.M."/>
            <person name="Land M.L."/>
            <person name="Han C.S."/>
            <person name="Martin S.L."/>
            <person name="Becher S.A."/>
            <person name="Peddie C.J."/>
            <person name="Morgan H.W."/>
            <person name="Matthies D."/>
            <person name="Preiss L."/>
            <person name="Meier T."/>
            <person name="Brown S.D."/>
            <person name="Cook G.M."/>
        </authorList>
    </citation>
    <scope>NUCLEOTIDE SEQUENCE [LARGE SCALE GENOMIC DNA]</scope>
    <source>
        <strain evidence="18 20">TA2.A1</strain>
    </source>
</reference>
<keyword evidence="21" id="KW-1185">Reference proteome</keyword>
<dbReference type="SUPFAM" id="SSF52980">
    <property type="entry name" value="Restriction endonuclease-like"/>
    <property type="match status" value="1"/>
</dbReference>
<dbReference type="EC" id="5.6.2.4" evidence="13"/>
<organism evidence="18 20">
    <name type="scientific">Caldalkalibacillus thermarum (strain TA2.A1)</name>
    <dbReference type="NCBI Taxonomy" id="986075"/>
    <lineage>
        <taxon>Bacteria</taxon>
        <taxon>Bacillati</taxon>
        <taxon>Bacillota</taxon>
        <taxon>Bacilli</taxon>
        <taxon>Bacillales</taxon>
        <taxon>Bacillaceae</taxon>
        <taxon>Caldalkalibacillus</taxon>
    </lineage>
</organism>
<evidence type="ECO:0000256" key="15">
    <source>
        <dbReference type="SAM" id="MobiDB-lite"/>
    </source>
</evidence>
<evidence type="ECO:0000256" key="12">
    <source>
        <dbReference type="ARBA" id="ARBA00048988"/>
    </source>
</evidence>
<evidence type="ECO:0000256" key="4">
    <source>
        <dbReference type="ARBA" id="ARBA00022801"/>
    </source>
</evidence>
<evidence type="ECO:0000256" key="6">
    <source>
        <dbReference type="ARBA" id="ARBA00022839"/>
    </source>
</evidence>
<accession>F5L6Y0</accession>
<proteinExistence type="inferred from homology"/>
<gene>
    <name evidence="13 19" type="primary">addA</name>
    <name evidence="18" type="ORF">CathTA2_1580</name>
    <name evidence="19" type="ORF">HUR95_08100</name>
</gene>
<keyword evidence="5 13" id="KW-0347">Helicase</keyword>
<dbReference type="InterPro" id="IPR014016">
    <property type="entry name" value="UvrD-like_ATP-bd"/>
</dbReference>
<dbReference type="Pfam" id="PF13361">
    <property type="entry name" value="UvrD_C"/>
    <property type="match status" value="1"/>
</dbReference>
<comment type="subunit">
    <text evidence="13">Heterodimer of AddA and AddB/RexB.</text>
</comment>
<sequence>MKVKAKPHGSQWTDEQWQAIAAGGNNMLVAAAAGSGKTAVLVERIIQKIIDPDHPVDVDRLLIVTFTNAAASEMRKRIGEAIERELGRRPASLHLRRQLSLLNRAMICTLHSFCLSVVRKHYYKLDIDPQFRIADETEAELLKEEVLEELFEEEYGKPGNESFYALVDRYTSDRGDAELSALISKVYEFSRAHPDPDAWLGRMAASYEVHPAASVDELPWTQDVLQSVKLQLEGCQAVLEQALAWAEAPGGPAPYVETLADDLRQIKSLLEKQTWTELYAGFGQLALAKLKPVRGDEADKALQEKVKASREQVKKQLNKLHQQLFSRPPEELVEDVRQMAPVVRTLVRLVQAFAERYWQVKKARGLVDFNDLEHLALRILSDKDGQPGHSEARSVAKHSKPQDYTGDQPAGESVLPRLFPSEVALDLQQQFVEVLVDEYQDTNLVQEAILQLVTRGNNLFMVGDVKQSIYRFRLAEPGLFLHKYKCFTPTGEGAGLRIDLARNFRSRAEVLDATNYIFRQIMDESIGEIAYDQEAELKLGASYPEYEDTAAELLVINRGEQLSEGSAEREENQAESSGETQAEEELETAQLEARLIARKIKTLIEKPHQVMDKQTGCLRNITYRDIVILMRSMPWAPVLMEELKQQGIPVYAELSSGYFEAVEVSTMLSLLKVIDNPDQDIPLAAVLRSPIVGLTEDELAEIRLAHRQGTYFDALKTACRTLAHQPLGQKLNHFYNRLQVWRTRARQGALSELIWQLYRETGYYDFVGGLPGGKQRQANLRALYDRARTYEATSFRGLFRFLRFIERIQDRGDDLGTARALGEQEDVVRLMTIHKSKGLEFPVVFVAGLGKGFNMKDLRGDVLLHKELGFGSRFIDPEQRMAYPTLPQLALKERLHLEMIAEEMRVLYVALTRAKEKLFLIGTVKDGEKALERWQAALEHPDWLLPAHERAQASSYLDWIGPAVLRHREAQASLVAKQTGTGQQGSLAEGIRGVNEVAQDPSRWTVTLVEQSELSQLDEEQKAREEAYLEALKNGQPVEESSPFRDRVQRQLSWQYPYRLATTHHSKQSVTEIKRAWIAADAYTDSHYIGMFRSSLAERPRFVQEEQQLSAAEKGTAMHLVMQHVPLQPPVTHESVQRLIEHMVEQELLTQEQAQVIDAPAIVRFFESDIGQRLLRASFVRREVPFSYGLPAREAYRDWEEDLQQAGEEEVVLVQGVIDCMFRDDQGLVLLDYKTDTIEGRFQGGFEEAKAVLLERYQVQLQLYTRAVEEIWQEKVAAKYLYFFDGGHWLAIP</sequence>
<feature type="domain" description="UvrD-like helicase C-terminal" evidence="17">
    <location>
        <begin position="544"/>
        <end position="838"/>
    </location>
</feature>
<dbReference type="Proteomes" id="UP000825179">
    <property type="component" value="Chromosome"/>
</dbReference>
<dbReference type="EMBL" id="CP082237">
    <property type="protein sequence ID" value="QZT35158.1"/>
    <property type="molecule type" value="Genomic_DNA"/>
</dbReference>
<feature type="region of interest" description="Disordered" evidence="15">
    <location>
        <begin position="564"/>
        <end position="585"/>
    </location>
</feature>
<evidence type="ECO:0000256" key="3">
    <source>
        <dbReference type="ARBA" id="ARBA00022763"/>
    </source>
</evidence>
<dbReference type="PROSITE" id="PS51198">
    <property type="entry name" value="UVRD_HELICASE_ATP_BIND"/>
    <property type="match status" value="1"/>
</dbReference>
<dbReference type="NCBIfam" id="TIGR02785">
    <property type="entry name" value="addA_Gpos"/>
    <property type="match status" value="1"/>
</dbReference>